<evidence type="ECO:0000313" key="3">
    <source>
        <dbReference type="Proteomes" id="UP000517916"/>
    </source>
</evidence>
<protein>
    <recommendedName>
        <fullName evidence="4">CidA/LrgA family protein</fullName>
    </recommendedName>
</protein>
<evidence type="ECO:0000256" key="1">
    <source>
        <dbReference type="SAM" id="Phobius"/>
    </source>
</evidence>
<dbReference type="RefSeq" id="WP_025356265.1">
    <property type="nucleotide sequence ID" value="NZ_BAAABQ010000032.1"/>
</dbReference>
<keyword evidence="1" id="KW-0812">Transmembrane</keyword>
<keyword evidence="1" id="KW-0472">Membrane</keyword>
<comment type="caution">
    <text evidence="2">The sequence shown here is derived from an EMBL/GenBank/DDBJ whole genome shotgun (WGS) entry which is preliminary data.</text>
</comment>
<gene>
    <name evidence="2" type="ORF">BC739_005897</name>
</gene>
<proteinExistence type="predicted"/>
<feature type="transmembrane region" description="Helical" evidence="1">
    <location>
        <begin position="97"/>
        <end position="121"/>
    </location>
</feature>
<evidence type="ECO:0000313" key="2">
    <source>
        <dbReference type="EMBL" id="MBA8928680.1"/>
    </source>
</evidence>
<dbReference type="Proteomes" id="UP000517916">
    <property type="component" value="Unassembled WGS sequence"/>
</dbReference>
<reference evidence="2 3" key="1">
    <citation type="submission" date="2020-08" db="EMBL/GenBank/DDBJ databases">
        <title>Genomic Encyclopedia of Archaeal and Bacterial Type Strains, Phase II (KMG-II): from individual species to whole genera.</title>
        <authorList>
            <person name="Goeker M."/>
        </authorList>
    </citation>
    <scope>NUCLEOTIDE SEQUENCE [LARGE SCALE GENOMIC DNA]</scope>
    <source>
        <strain evidence="2 3">DSM 43850</strain>
    </source>
</reference>
<keyword evidence="1" id="KW-1133">Transmembrane helix</keyword>
<keyword evidence="3" id="KW-1185">Reference proteome</keyword>
<feature type="transmembrane region" description="Helical" evidence="1">
    <location>
        <begin position="66"/>
        <end position="85"/>
    </location>
</feature>
<accession>A0ABR6BPQ5</accession>
<name>A0ABR6BPQ5_9PSEU</name>
<organism evidence="2 3">
    <name type="scientific">Kutzneria viridogrisea</name>
    <dbReference type="NCBI Taxonomy" id="47990"/>
    <lineage>
        <taxon>Bacteria</taxon>
        <taxon>Bacillati</taxon>
        <taxon>Actinomycetota</taxon>
        <taxon>Actinomycetes</taxon>
        <taxon>Pseudonocardiales</taxon>
        <taxon>Pseudonocardiaceae</taxon>
        <taxon>Kutzneria</taxon>
    </lineage>
</organism>
<dbReference type="NCBIfam" id="NF037996">
    <property type="entry name" value="B-4DMT"/>
    <property type="match status" value="1"/>
</dbReference>
<dbReference type="EMBL" id="JACJID010000004">
    <property type="protein sequence ID" value="MBA8928680.1"/>
    <property type="molecule type" value="Genomic_DNA"/>
</dbReference>
<evidence type="ECO:0008006" key="4">
    <source>
        <dbReference type="Google" id="ProtNLM"/>
    </source>
</evidence>
<feature type="transmembrane region" description="Helical" evidence="1">
    <location>
        <begin position="34"/>
        <end position="54"/>
    </location>
</feature>
<dbReference type="InterPro" id="IPR047958">
    <property type="entry name" value="B-4DMT-like"/>
</dbReference>
<sequence>MRAWLVRGAVVAAVHALVQTGVAALRAAHPDWLSVLRPVSLGLLVGVAVFWAGLDAWRGLERPAMEWFRAALLAGPVSGVLGVLLQGLLVDQTGVESVWAAITGGAAFTALLVLVPAVLGLGLGRLVGRRSVAQHREV</sequence>